<comment type="caution">
    <text evidence="1">The sequence shown here is derived from an EMBL/GenBank/DDBJ whole genome shotgun (WGS) entry which is preliminary data.</text>
</comment>
<protein>
    <recommendedName>
        <fullName evidence="3">Target of rapamycin (TOR) kinase 1</fullName>
    </recommendedName>
</protein>
<sequence>MGYKASPEILQIITSAIAVVTAVAHRLWAAPPLVRIDVWIGNIRIAGSKSDATLWEAQVLLNADSCHASMGEERESGATHYTFLGLQFDHTHRAVFLSDEFVRSVRAMSALNSLTIAEMEVMASRFLYAAAIFGTRLCAYYFFIKAVRRRLSAVNQGIVLETSPANLPPAAVGLGERLRHIIENNRRRIIESTEKASAAIIADASLHGWRAVFIPDSGDVKIAGGKVEEEAFSYHAGRGARGTLGLIGLFRHLAIHHGRLGGQHFAARSGEERQIKIARHDVGAATDTWVFGLSRNKGILCLRTFCGKPRRRHITRSCVYTSGLGEGVELAKGSGGVLWLEDLKVCQFVSNYVLRTKHHASGPQNYIY</sequence>
<dbReference type="VEuPathDB" id="TriTrypDB:ECC02_000202"/>
<evidence type="ECO:0008006" key="3">
    <source>
        <dbReference type="Google" id="ProtNLM"/>
    </source>
</evidence>
<evidence type="ECO:0000313" key="2">
    <source>
        <dbReference type="Proteomes" id="UP000583944"/>
    </source>
</evidence>
<reference evidence="1 2" key="1">
    <citation type="journal article" date="2019" name="Genome Biol. Evol.">
        <title>Nanopore Sequencing Significantly Improves Genome Assembly of the Protozoan Parasite Trypanosoma cruzi.</title>
        <authorList>
            <person name="Diaz-Viraque F."/>
            <person name="Pita S."/>
            <person name="Greif G."/>
            <person name="de Souza R.C.M."/>
            <person name="Iraola G."/>
            <person name="Robello C."/>
        </authorList>
    </citation>
    <scope>NUCLEOTIDE SEQUENCE [LARGE SCALE GENOMIC DNA]</scope>
    <source>
        <strain evidence="1 2">Berenice</strain>
    </source>
</reference>
<dbReference type="AlphaFoldDB" id="A0A7J6YIW7"/>
<dbReference type="Proteomes" id="UP000583944">
    <property type="component" value="Unassembled WGS sequence"/>
</dbReference>
<organism evidence="1 2">
    <name type="scientific">Trypanosoma cruzi</name>
    <dbReference type="NCBI Taxonomy" id="5693"/>
    <lineage>
        <taxon>Eukaryota</taxon>
        <taxon>Discoba</taxon>
        <taxon>Euglenozoa</taxon>
        <taxon>Kinetoplastea</taxon>
        <taxon>Metakinetoplastina</taxon>
        <taxon>Trypanosomatida</taxon>
        <taxon>Trypanosomatidae</taxon>
        <taxon>Trypanosoma</taxon>
        <taxon>Schizotrypanum</taxon>
    </lineage>
</organism>
<gene>
    <name evidence="1" type="ORF">ECC02_000202</name>
</gene>
<accession>A0A7J6YIW7</accession>
<proteinExistence type="predicted"/>
<evidence type="ECO:0000313" key="1">
    <source>
        <dbReference type="EMBL" id="KAF5226701.1"/>
    </source>
</evidence>
<name>A0A7J6YIW7_TRYCR</name>
<dbReference type="EMBL" id="JABDHM010000001">
    <property type="protein sequence ID" value="KAF5226701.1"/>
    <property type="molecule type" value="Genomic_DNA"/>
</dbReference>